<feature type="chain" id="PRO_5002316083" evidence="2">
    <location>
        <begin position="19"/>
        <end position="210"/>
    </location>
</feature>
<name>A0A0D7ABD4_9AGAR</name>
<feature type="compositionally biased region" description="Basic and acidic residues" evidence="1">
    <location>
        <begin position="85"/>
        <end position="97"/>
    </location>
</feature>
<feature type="compositionally biased region" description="Basic and acidic residues" evidence="1">
    <location>
        <begin position="146"/>
        <end position="157"/>
    </location>
</feature>
<feature type="compositionally biased region" description="Basic and acidic residues" evidence="1">
    <location>
        <begin position="62"/>
        <end position="78"/>
    </location>
</feature>
<evidence type="ECO:0000256" key="1">
    <source>
        <dbReference type="SAM" id="MobiDB-lite"/>
    </source>
</evidence>
<evidence type="ECO:0000256" key="2">
    <source>
        <dbReference type="SAM" id="SignalP"/>
    </source>
</evidence>
<feature type="signal peptide" evidence="2">
    <location>
        <begin position="1"/>
        <end position="18"/>
    </location>
</feature>
<keyword evidence="4" id="KW-1185">Reference proteome</keyword>
<sequence length="210" mass="23643">MVRAVVATVFVLMATAFAIPSEPHTARDIYDRELTYDIEAREPVLGSAMVAGGLAGLVAGEVTKHHEEKEEKKQDAGPKRRRSLQRRETSGNLEAREPTVGTVAPSHQARDIYDRDLTHNVEAREPLLDKVIGAVVGWKLGGAVEKHTENADSDKPNTRRSLQRRGFSDDEVATRTLRKRGLRRNLEAREPVTDFEGQKRREFQKRAYYA</sequence>
<feature type="region of interest" description="Disordered" evidence="1">
    <location>
        <begin position="62"/>
        <end position="108"/>
    </location>
</feature>
<reference evidence="3 4" key="1">
    <citation type="journal article" date="2015" name="Fungal Genet. Biol.">
        <title>Evolution of novel wood decay mechanisms in Agaricales revealed by the genome sequences of Fistulina hepatica and Cylindrobasidium torrendii.</title>
        <authorList>
            <person name="Floudas D."/>
            <person name="Held B.W."/>
            <person name="Riley R."/>
            <person name="Nagy L.G."/>
            <person name="Koehler G."/>
            <person name="Ransdell A.S."/>
            <person name="Younus H."/>
            <person name="Chow J."/>
            <person name="Chiniquy J."/>
            <person name="Lipzen A."/>
            <person name="Tritt A."/>
            <person name="Sun H."/>
            <person name="Haridas S."/>
            <person name="LaButti K."/>
            <person name="Ohm R.A."/>
            <person name="Kues U."/>
            <person name="Blanchette R.A."/>
            <person name="Grigoriev I.V."/>
            <person name="Minto R.E."/>
            <person name="Hibbett D.S."/>
        </authorList>
    </citation>
    <scope>NUCLEOTIDE SEQUENCE [LARGE SCALE GENOMIC DNA]</scope>
    <source>
        <strain evidence="3 4">ATCC 64428</strain>
    </source>
</reference>
<organism evidence="3 4">
    <name type="scientific">Fistulina hepatica ATCC 64428</name>
    <dbReference type="NCBI Taxonomy" id="1128425"/>
    <lineage>
        <taxon>Eukaryota</taxon>
        <taxon>Fungi</taxon>
        <taxon>Dikarya</taxon>
        <taxon>Basidiomycota</taxon>
        <taxon>Agaricomycotina</taxon>
        <taxon>Agaricomycetes</taxon>
        <taxon>Agaricomycetidae</taxon>
        <taxon>Agaricales</taxon>
        <taxon>Fistulinaceae</taxon>
        <taxon>Fistulina</taxon>
    </lineage>
</organism>
<feature type="region of interest" description="Disordered" evidence="1">
    <location>
        <begin position="146"/>
        <end position="176"/>
    </location>
</feature>
<dbReference type="AlphaFoldDB" id="A0A0D7ABD4"/>
<proteinExistence type="predicted"/>
<evidence type="ECO:0000313" key="4">
    <source>
        <dbReference type="Proteomes" id="UP000054144"/>
    </source>
</evidence>
<dbReference type="EMBL" id="KN881856">
    <property type="protein sequence ID" value="KIY48143.1"/>
    <property type="molecule type" value="Genomic_DNA"/>
</dbReference>
<dbReference type="Proteomes" id="UP000054144">
    <property type="component" value="Unassembled WGS sequence"/>
</dbReference>
<protein>
    <submittedName>
        <fullName evidence="3">Uncharacterized protein</fullName>
    </submittedName>
</protein>
<gene>
    <name evidence="3" type="ORF">FISHEDRAFT_73967</name>
</gene>
<evidence type="ECO:0000313" key="3">
    <source>
        <dbReference type="EMBL" id="KIY48143.1"/>
    </source>
</evidence>
<accession>A0A0D7ABD4</accession>
<keyword evidence="2" id="KW-0732">Signal</keyword>